<protein>
    <submittedName>
        <fullName evidence="2">Uncharacterized protein</fullName>
    </submittedName>
</protein>
<name>D0NJV4_PHYIT</name>
<dbReference type="OMA" id="RICRWND"/>
<feature type="region of interest" description="Disordered" evidence="1">
    <location>
        <begin position="105"/>
        <end position="215"/>
    </location>
</feature>
<gene>
    <name evidence="2" type="ORF">PITG_12920</name>
</gene>
<dbReference type="OrthoDB" id="128289at2759"/>
<dbReference type="GeneID" id="9478432"/>
<feature type="compositionally biased region" description="Basic and acidic residues" evidence="1">
    <location>
        <begin position="179"/>
        <end position="193"/>
    </location>
</feature>
<feature type="compositionally biased region" description="Low complexity" evidence="1">
    <location>
        <begin position="137"/>
        <end position="154"/>
    </location>
</feature>
<proteinExistence type="predicted"/>
<accession>D0NJV4</accession>
<dbReference type="Proteomes" id="UP000006643">
    <property type="component" value="Unassembled WGS sequence"/>
</dbReference>
<evidence type="ECO:0000256" key="1">
    <source>
        <dbReference type="SAM" id="MobiDB-lite"/>
    </source>
</evidence>
<organism evidence="2 3">
    <name type="scientific">Phytophthora infestans (strain T30-4)</name>
    <name type="common">Potato late blight agent</name>
    <dbReference type="NCBI Taxonomy" id="403677"/>
    <lineage>
        <taxon>Eukaryota</taxon>
        <taxon>Sar</taxon>
        <taxon>Stramenopiles</taxon>
        <taxon>Oomycota</taxon>
        <taxon>Peronosporomycetes</taxon>
        <taxon>Peronosporales</taxon>
        <taxon>Peronosporaceae</taxon>
        <taxon>Phytophthora</taxon>
    </lineage>
</organism>
<dbReference type="AlphaFoldDB" id="D0NJV4"/>
<evidence type="ECO:0000313" key="2">
    <source>
        <dbReference type="EMBL" id="EEY59791.1"/>
    </source>
</evidence>
<reference evidence="3" key="1">
    <citation type="journal article" date="2009" name="Nature">
        <title>Genome sequence and analysis of the Irish potato famine pathogen Phytophthora infestans.</title>
        <authorList>
            <consortium name="The Broad Institute Genome Sequencing Platform"/>
            <person name="Haas B.J."/>
            <person name="Kamoun S."/>
            <person name="Zody M.C."/>
            <person name="Jiang R.H."/>
            <person name="Handsaker R.E."/>
            <person name="Cano L.M."/>
            <person name="Grabherr M."/>
            <person name="Kodira C.D."/>
            <person name="Raffaele S."/>
            <person name="Torto-Alalibo T."/>
            <person name="Bozkurt T.O."/>
            <person name="Ah-Fong A.M."/>
            <person name="Alvarado L."/>
            <person name="Anderson V.L."/>
            <person name="Armstrong M.R."/>
            <person name="Avrova A."/>
            <person name="Baxter L."/>
            <person name="Beynon J."/>
            <person name="Boevink P.C."/>
            <person name="Bollmann S.R."/>
            <person name="Bos J.I."/>
            <person name="Bulone V."/>
            <person name="Cai G."/>
            <person name="Cakir C."/>
            <person name="Carrington J.C."/>
            <person name="Chawner M."/>
            <person name="Conti L."/>
            <person name="Costanzo S."/>
            <person name="Ewan R."/>
            <person name="Fahlgren N."/>
            <person name="Fischbach M.A."/>
            <person name="Fugelstad J."/>
            <person name="Gilroy E.M."/>
            <person name="Gnerre S."/>
            <person name="Green P.J."/>
            <person name="Grenville-Briggs L.J."/>
            <person name="Griffith J."/>
            <person name="Grunwald N.J."/>
            <person name="Horn K."/>
            <person name="Horner N.R."/>
            <person name="Hu C.H."/>
            <person name="Huitema E."/>
            <person name="Jeong D.H."/>
            <person name="Jones A.M."/>
            <person name="Jones J.D."/>
            <person name="Jones R.W."/>
            <person name="Karlsson E.K."/>
            <person name="Kunjeti S.G."/>
            <person name="Lamour K."/>
            <person name="Liu Z."/>
            <person name="Ma L."/>
            <person name="Maclean D."/>
            <person name="Chibucos M.C."/>
            <person name="McDonald H."/>
            <person name="McWalters J."/>
            <person name="Meijer H.J."/>
            <person name="Morgan W."/>
            <person name="Morris P.F."/>
            <person name="Munro C.A."/>
            <person name="O'Neill K."/>
            <person name="Ospina-Giraldo M."/>
            <person name="Pinzon A."/>
            <person name="Pritchard L."/>
            <person name="Ramsahoye B."/>
            <person name="Ren Q."/>
            <person name="Restrepo S."/>
            <person name="Roy S."/>
            <person name="Sadanandom A."/>
            <person name="Savidor A."/>
            <person name="Schornack S."/>
            <person name="Schwartz D.C."/>
            <person name="Schumann U.D."/>
            <person name="Schwessinger B."/>
            <person name="Seyer L."/>
            <person name="Sharpe T."/>
            <person name="Silvar C."/>
            <person name="Song J."/>
            <person name="Studholme D.J."/>
            <person name="Sykes S."/>
            <person name="Thines M."/>
            <person name="van de Vondervoort P.J."/>
            <person name="Phuntumart V."/>
            <person name="Wawra S."/>
            <person name="Weide R."/>
            <person name="Win J."/>
            <person name="Young C."/>
            <person name="Zhou S."/>
            <person name="Fry W."/>
            <person name="Meyers B.C."/>
            <person name="van West P."/>
            <person name="Ristaino J."/>
            <person name="Govers F."/>
            <person name="Birch P.R."/>
            <person name="Whisson S.C."/>
            <person name="Judelson H.S."/>
            <person name="Nusbaum C."/>
        </authorList>
    </citation>
    <scope>NUCLEOTIDE SEQUENCE [LARGE SCALE GENOMIC DNA]</scope>
    <source>
        <strain evidence="3">T30-4</strain>
    </source>
</reference>
<dbReference type="RefSeq" id="XP_002900476.1">
    <property type="nucleotide sequence ID" value="XM_002900430.1"/>
</dbReference>
<dbReference type="EMBL" id="DS028142">
    <property type="protein sequence ID" value="EEY59791.1"/>
    <property type="molecule type" value="Genomic_DNA"/>
</dbReference>
<dbReference type="InParanoid" id="D0NJV4"/>
<dbReference type="VEuPathDB" id="FungiDB:PITG_12920"/>
<feature type="compositionally biased region" description="Polar residues" evidence="1">
    <location>
        <begin position="196"/>
        <end position="213"/>
    </location>
</feature>
<sequence>MLAAVSPLPAYKNPHRAALSASGSFRSSRPKKRSSFLVFTNETSLQQIWRELKRKGWTFKKSTDLSNDQHYLPPGGSVNGAKVVHLFIAQVTPFRSEFLATSHEATGSPADVKAPSSEIAQTPPYNEGVEEQMPNPAAIHKSAAKESSASKDTSPAIPKVSFAKTRARQAPRPSKRICRWNDSDSANDIHKMAESAPNSTEQYDSDAENTSSELTRDYTRCHTRLGGVPLDDVDWENFLDRRDRFFKTTDDLDLNVSGDYLTRTSEDFNAGEDMADLITDPLPHQEHTPELTMAISGAKRRHWLCKVCLAFASVEH</sequence>
<evidence type="ECO:0000313" key="3">
    <source>
        <dbReference type="Proteomes" id="UP000006643"/>
    </source>
</evidence>
<dbReference type="HOGENOM" id="CLU_881290_0_0_1"/>
<keyword evidence="3" id="KW-1185">Reference proteome</keyword>
<feature type="compositionally biased region" description="Basic residues" evidence="1">
    <location>
        <begin position="165"/>
        <end position="178"/>
    </location>
</feature>
<dbReference type="eggNOG" id="ENOG502RH1A">
    <property type="taxonomic scope" value="Eukaryota"/>
</dbReference>
<dbReference type="KEGG" id="pif:PITG_12920"/>